<feature type="transmembrane region" description="Helical" evidence="1">
    <location>
        <begin position="155"/>
        <end position="173"/>
    </location>
</feature>
<dbReference type="FunFam" id="3.30.70.270:FF:000001">
    <property type="entry name" value="Diguanylate cyclase domain protein"/>
    <property type="match status" value="1"/>
</dbReference>
<feature type="transmembrane region" description="Helical" evidence="1">
    <location>
        <begin position="179"/>
        <end position="200"/>
    </location>
</feature>
<comment type="caution">
    <text evidence="3">The sequence shown here is derived from an EMBL/GenBank/DDBJ whole genome shotgun (WGS) entry which is preliminary data.</text>
</comment>
<keyword evidence="4" id="KW-1185">Reference proteome</keyword>
<evidence type="ECO:0000313" key="3">
    <source>
        <dbReference type="EMBL" id="PIT01420.1"/>
    </source>
</evidence>
<keyword evidence="1" id="KW-0472">Membrane</keyword>
<accession>A0A2M6U9Y9</accession>
<dbReference type="Proteomes" id="UP000228930">
    <property type="component" value="Unassembled WGS sequence"/>
</dbReference>
<dbReference type="NCBIfam" id="TIGR00254">
    <property type="entry name" value="GGDEF"/>
    <property type="match status" value="1"/>
</dbReference>
<dbReference type="SMART" id="SM00267">
    <property type="entry name" value="GGDEF"/>
    <property type="match status" value="1"/>
</dbReference>
<dbReference type="EMBL" id="LFJC01000003">
    <property type="protein sequence ID" value="PIT01420.1"/>
    <property type="molecule type" value="Genomic_DNA"/>
</dbReference>
<dbReference type="PANTHER" id="PTHR46663">
    <property type="entry name" value="DIGUANYLATE CYCLASE DGCT-RELATED"/>
    <property type="match status" value="1"/>
</dbReference>
<feature type="transmembrane region" description="Helical" evidence="1">
    <location>
        <begin position="68"/>
        <end position="89"/>
    </location>
</feature>
<evidence type="ECO:0000256" key="1">
    <source>
        <dbReference type="SAM" id="Phobius"/>
    </source>
</evidence>
<dbReference type="CDD" id="cd01949">
    <property type="entry name" value="GGDEF"/>
    <property type="match status" value="1"/>
</dbReference>
<feature type="domain" description="GGDEF" evidence="2">
    <location>
        <begin position="248"/>
        <end position="381"/>
    </location>
</feature>
<feature type="transmembrane region" description="Helical" evidence="1">
    <location>
        <begin position="38"/>
        <end position="62"/>
    </location>
</feature>
<feature type="transmembrane region" description="Helical" evidence="1">
    <location>
        <begin position="101"/>
        <end position="123"/>
    </location>
</feature>
<dbReference type="PROSITE" id="PS50887">
    <property type="entry name" value="GGDEF"/>
    <property type="match status" value="1"/>
</dbReference>
<feature type="transmembrane region" description="Helical" evidence="1">
    <location>
        <begin position="129"/>
        <end position="148"/>
    </location>
</feature>
<dbReference type="InterPro" id="IPR029787">
    <property type="entry name" value="Nucleotide_cyclase"/>
</dbReference>
<gene>
    <name evidence="3" type="ORF">TSA1_12095</name>
</gene>
<keyword evidence="1" id="KW-1133">Transmembrane helix</keyword>
<dbReference type="AlphaFoldDB" id="A0A2M6U9Y9"/>
<name>A0A2M6U9Y9_9BRAD</name>
<evidence type="ECO:0000259" key="2">
    <source>
        <dbReference type="PROSITE" id="PS50887"/>
    </source>
</evidence>
<dbReference type="InterPro" id="IPR000160">
    <property type="entry name" value="GGDEF_dom"/>
</dbReference>
<evidence type="ECO:0000313" key="4">
    <source>
        <dbReference type="Proteomes" id="UP000228930"/>
    </source>
</evidence>
<dbReference type="PANTHER" id="PTHR46663:SF4">
    <property type="entry name" value="DIGUANYLATE CYCLASE DGCT-RELATED"/>
    <property type="match status" value="1"/>
</dbReference>
<dbReference type="InterPro" id="IPR043128">
    <property type="entry name" value="Rev_trsase/Diguanyl_cyclase"/>
</dbReference>
<dbReference type="InterPro" id="IPR052163">
    <property type="entry name" value="DGC-Regulatory_Protein"/>
</dbReference>
<dbReference type="Gene3D" id="3.30.70.270">
    <property type="match status" value="1"/>
</dbReference>
<keyword evidence="1" id="KW-0812">Transmembrane</keyword>
<protein>
    <submittedName>
        <fullName evidence="3">Diguanylate cyclase</fullName>
    </submittedName>
</protein>
<reference evidence="3 4" key="1">
    <citation type="submission" date="2015-06" db="EMBL/GenBank/DDBJ databases">
        <title>Comparative genome analysis of nirS-carrying Bradyrhizobium sp. strains.</title>
        <authorList>
            <person name="Ishii S."/>
            <person name="Jang J."/>
            <person name="Nishizawa T."/>
            <person name="Senoo K."/>
        </authorList>
    </citation>
    <scope>NUCLEOTIDE SEQUENCE [LARGE SCALE GENOMIC DNA]</scope>
    <source>
        <strain evidence="3 4">TSA1</strain>
    </source>
</reference>
<proteinExistence type="predicted"/>
<dbReference type="Pfam" id="PF00990">
    <property type="entry name" value="GGDEF"/>
    <property type="match status" value="1"/>
</dbReference>
<dbReference type="SUPFAM" id="SSF55073">
    <property type="entry name" value="Nucleotide cyclase"/>
    <property type="match status" value="1"/>
</dbReference>
<organism evidence="3 4">
    <name type="scientific">Bradyrhizobium nitroreducens</name>
    <dbReference type="NCBI Taxonomy" id="709803"/>
    <lineage>
        <taxon>Bacteria</taxon>
        <taxon>Pseudomonadati</taxon>
        <taxon>Pseudomonadota</taxon>
        <taxon>Alphaproteobacteria</taxon>
        <taxon>Hyphomicrobiales</taxon>
        <taxon>Nitrobacteraceae</taxon>
        <taxon>Bradyrhizobium</taxon>
    </lineage>
</organism>
<dbReference type="GO" id="GO:0003824">
    <property type="term" value="F:catalytic activity"/>
    <property type="evidence" value="ECO:0007669"/>
    <property type="project" value="UniProtKB-ARBA"/>
</dbReference>
<sequence>MRSDAGRYSLPRWRLMRWLTDVGPDVPADIRAALIAQLFGAVPIFAGGAINSVAIAAIIAYRQQTAPLIAWFVLELVICLARLAILLAAHRAIRLHRPTPTDLHLLFSMAWSLSLGLGAMASIASGDWLVAMLACMSTAAMIGGICFRNFGAPRFAGLMILISLGPIAVYIPFLGEPVLYIMIYQIPMYLAAMAGAAFRLNRMLITTMRAERENSHRADHDALTGLLNRAGFLDALEAKLARPLREDRPFALFFSDLDAFKPINDTFGHAAGDQVLKVVAERLRKAVPGGAAVARMGGDEFVALVDGITADQALAMGQRIVDEIAAPCQIDGETPVTIGASVGIAMAPDHGSQVDELLVVADMALYEAKSGGKSRCCLAGLDIGLTALRRLQHNGRRPANAASVAA</sequence>